<dbReference type="InterPro" id="IPR001012">
    <property type="entry name" value="UBX_dom"/>
</dbReference>
<dbReference type="Proteomes" id="UP000054886">
    <property type="component" value="Unassembled WGS sequence"/>
</dbReference>
<dbReference type="GO" id="GO:0034727">
    <property type="term" value="P:piecemeal microautophagy of the nucleus"/>
    <property type="evidence" value="ECO:0007669"/>
    <property type="project" value="EnsemblFungi"/>
</dbReference>
<dbReference type="VEuPathDB" id="FungiDB:GVI51_A04191"/>
<dbReference type="OMA" id="NKDHTDK"/>
<dbReference type="Gene3D" id="3.10.20.90">
    <property type="entry name" value="Phosphatidylinositol 3-kinase Catalytic Subunit, Chain A, domain 1"/>
    <property type="match status" value="1"/>
</dbReference>
<feature type="region of interest" description="Disordered" evidence="1">
    <location>
        <begin position="42"/>
        <end position="198"/>
    </location>
</feature>
<dbReference type="Pfam" id="PF00789">
    <property type="entry name" value="UBX"/>
    <property type="match status" value="1"/>
</dbReference>
<dbReference type="GO" id="GO:0000045">
    <property type="term" value="P:autophagosome assembly"/>
    <property type="evidence" value="ECO:0007669"/>
    <property type="project" value="EnsemblFungi"/>
</dbReference>
<gene>
    <name evidence="2" type="ORF">AO440_000127</name>
</gene>
<dbReference type="GO" id="GO:0031134">
    <property type="term" value="P:sister chromatid biorientation"/>
    <property type="evidence" value="ECO:0007669"/>
    <property type="project" value="EnsemblFungi"/>
</dbReference>
<dbReference type="AlphaFoldDB" id="A0A0W0CDS0"/>
<dbReference type="Gene3D" id="3.30.420.210">
    <property type="entry name" value="SEP domain"/>
    <property type="match status" value="1"/>
</dbReference>
<dbReference type="GO" id="GO:0019888">
    <property type="term" value="F:protein phosphatase regulator activity"/>
    <property type="evidence" value="ECO:0007669"/>
    <property type="project" value="EnsemblFungi"/>
</dbReference>
<feature type="compositionally biased region" description="Polar residues" evidence="1">
    <location>
        <begin position="94"/>
        <end position="105"/>
    </location>
</feature>
<sequence length="392" mass="43786">MSDSDKVIQQFMTLTDRSIDVAREYLEQYDNDLGGALNAYYASQMESEEEQRENDERWGPTRESPRPSSAEGTSSRALSQSSEPVKYDSKKNSKFMSFSQMVKSNGGSGDDDDDDDKRNTFAGGEVSGLEVTDPNDSNNIIKDLLEKAKRGGESLSQEESENKRSAQHFIGKGYRLGSSVGETNQVVEDNTESGRRTPERVTRDITFWKEGFQVGEGELYRYDDPANSFYLNELNQGRAPLKLLNVEFGQEVDVNVHKKLDESYKPPKRKIEGFHGRGQRLGSPVPGDAPEPAVATATQAVPKTETKAEKTEEVPKGDSSIQIRYASGKREIFRCNATDSVRSLYEYVSSNTTDKSRQFTLNHAFPVKPIENSDISVEEAGLVNAVVVQRWK</sequence>
<dbReference type="Pfam" id="PF14555">
    <property type="entry name" value="UBA_4"/>
    <property type="match status" value="1"/>
</dbReference>
<feature type="compositionally biased region" description="Polar residues" evidence="1">
    <location>
        <begin position="66"/>
        <end position="83"/>
    </location>
</feature>
<dbReference type="InterPro" id="IPR009060">
    <property type="entry name" value="UBA-like_sf"/>
</dbReference>
<dbReference type="PANTHER" id="PTHR23333">
    <property type="entry name" value="UBX DOMAIN CONTAINING PROTEIN"/>
    <property type="match status" value="1"/>
</dbReference>
<feature type="compositionally biased region" description="Basic and acidic residues" evidence="1">
    <location>
        <begin position="143"/>
        <end position="152"/>
    </location>
</feature>
<dbReference type="GO" id="GO:0043130">
    <property type="term" value="F:ubiquitin binding"/>
    <property type="evidence" value="ECO:0007669"/>
    <property type="project" value="TreeGrafter"/>
</dbReference>
<dbReference type="GO" id="GO:0036435">
    <property type="term" value="F:K48-linked polyubiquitin modification-dependent protein binding"/>
    <property type="evidence" value="ECO:0007669"/>
    <property type="project" value="EnsemblFungi"/>
</dbReference>
<dbReference type="VEuPathDB" id="FungiDB:B1J91_A04345g"/>
<organism evidence="2 3">
    <name type="scientific">Candida glabrata</name>
    <name type="common">Yeast</name>
    <name type="synonym">Torulopsis glabrata</name>
    <dbReference type="NCBI Taxonomy" id="5478"/>
    <lineage>
        <taxon>Eukaryota</taxon>
        <taxon>Fungi</taxon>
        <taxon>Dikarya</taxon>
        <taxon>Ascomycota</taxon>
        <taxon>Saccharomycotina</taxon>
        <taxon>Saccharomycetes</taxon>
        <taxon>Saccharomycetales</taxon>
        <taxon>Saccharomycetaceae</taxon>
        <taxon>Nakaseomyces</taxon>
    </lineage>
</organism>
<dbReference type="SUPFAM" id="SSF102848">
    <property type="entry name" value="NSFL1 (p97 ATPase) cofactor p47, SEP domain"/>
    <property type="match status" value="1"/>
</dbReference>
<feature type="region of interest" description="Disordered" evidence="1">
    <location>
        <begin position="266"/>
        <end position="315"/>
    </location>
</feature>
<dbReference type="PROSITE" id="PS50033">
    <property type="entry name" value="UBX"/>
    <property type="match status" value="1"/>
</dbReference>
<dbReference type="EMBL" id="LLZZ01000157">
    <property type="protein sequence ID" value="KTA97690.1"/>
    <property type="molecule type" value="Genomic_DNA"/>
</dbReference>
<reference evidence="2 3" key="1">
    <citation type="submission" date="2015-10" db="EMBL/GenBank/DDBJ databases">
        <title>Draft genomes sequences of Candida glabrata isolates 1A, 1B, 2A, 2B, 3A and 3B.</title>
        <authorList>
            <person name="Haavelsrud O.E."/>
            <person name="Gaustad P."/>
        </authorList>
    </citation>
    <scope>NUCLEOTIDE SEQUENCE [LARGE SCALE GENOMIC DNA]</scope>
    <source>
        <strain evidence="2">910700640</strain>
    </source>
</reference>
<feature type="compositionally biased region" description="Basic and acidic residues" evidence="1">
    <location>
        <begin position="266"/>
        <end position="275"/>
    </location>
</feature>
<dbReference type="GO" id="GO:0061025">
    <property type="term" value="P:membrane fusion"/>
    <property type="evidence" value="ECO:0007669"/>
    <property type="project" value="TreeGrafter"/>
</dbReference>
<dbReference type="OrthoDB" id="25887at2759"/>
<dbReference type="CDD" id="cd14351">
    <property type="entry name" value="UBA_Ubx1_like"/>
    <property type="match status" value="1"/>
</dbReference>
<dbReference type="Pfam" id="PF08059">
    <property type="entry name" value="SEP"/>
    <property type="match status" value="1"/>
</dbReference>
<evidence type="ECO:0000256" key="1">
    <source>
        <dbReference type="SAM" id="MobiDB-lite"/>
    </source>
</evidence>
<dbReference type="PROSITE" id="PS51399">
    <property type="entry name" value="SEP"/>
    <property type="match status" value="1"/>
</dbReference>
<dbReference type="GO" id="GO:0007030">
    <property type="term" value="P:Golgi organization"/>
    <property type="evidence" value="ECO:0007669"/>
    <property type="project" value="TreeGrafter"/>
</dbReference>
<dbReference type="GO" id="GO:0005829">
    <property type="term" value="C:cytosol"/>
    <property type="evidence" value="ECO:0007669"/>
    <property type="project" value="TreeGrafter"/>
</dbReference>
<dbReference type="GO" id="GO:0043161">
    <property type="term" value="P:proteasome-mediated ubiquitin-dependent protein catabolic process"/>
    <property type="evidence" value="ECO:0007669"/>
    <property type="project" value="EnsemblFungi"/>
</dbReference>
<dbReference type="InterPro" id="IPR029071">
    <property type="entry name" value="Ubiquitin-like_domsf"/>
</dbReference>
<dbReference type="FunFam" id="3.30.420.210:FF:000002">
    <property type="entry name" value="UBX domain-containing protein 1"/>
    <property type="match status" value="1"/>
</dbReference>
<dbReference type="SMART" id="SM00553">
    <property type="entry name" value="SEP"/>
    <property type="match status" value="1"/>
</dbReference>
<dbReference type="InterPro" id="IPR036241">
    <property type="entry name" value="NSFL1C_SEP_dom_sf"/>
</dbReference>
<proteinExistence type="predicted"/>
<dbReference type="VEuPathDB" id="FungiDB:GWK60_A04235"/>
<evidence type="ECO:0000313" key="3">
    <source>
        <dbReference type="Proteomes" id="UP000054886"/>
    </source>
</evidence>
<dbReference type="PhylomeDB" id="A0A0W0CDS0"/>
<dbReference type="SMART" id="SM00166">
    <property type="entry name" value="UBX"/>
    <property type="match status" value="1"/>
</dbReference>
<feature type="compositionally biased region" description="Basic and acidic residues" evidence="1">
    <location>
        <begin position="54"/>
        <end position="65"/>
    </location>
</feature>
<dbReference type="GO" id="GO:0030437">
    <property type="term" value="P:ascospore formation"/>
    <property type="evidence" value="ECO:0007669"/>
    <property type="project" value="EnsemblFungi"/>
</dbReference>
<dbReference type="SUPFAM" id="SSF46934">
    <property type="entry name" value="UBA-like"/>
    <property type="match status" value="1"/>
</dbReference>
<accession>A0A0W0CDS0</accession>
<dbReference type="VEuPathDB" id="FungiDB:CAGL0A04345g"/>
<protein>
    <submittedName>
        <fullName evidence="2">UBX domain-containing protein 1</fullName>
    </submittedName>
</protein>
<evidence type="ECO:0000313" key="2">
    <source>
        <dbReference type="EMBL" id="KTA97690.1"/>
    </source>
</evidence>
<dbReference type="GO" id="GO:0036503">
    <property type="term" value="P:ERAD pathway"/>
    <property type="evidence" value="ECO:0007669"/>
    <property type="project" value="EnsemblFungi"/>
</dbReference>
<dbReference type="GO" id="GO:0031468">
    <property type="term" value="P:nuclear membrane reassembly"/>
    <property type="evidence" value="ECO:0007669"/>
    <property type="project" value="TreeGrafter"/>
</dbReference>
<dbReference type="GO" id="GO:0005977">
    <property type="term" value="P:glycogen metabolic process"/>
    <property type="evidence" value="ECO:0007669"/>
    <property type="project" value="EnsemblFungi"/>
</dbReference>
<comment type="caution">
    <text evidence="2">The sequence shown here is derived from an EMBL/GenBank/DDBJ whole genome shotgun (WGS) entry which is preliminary data.</text>
</comment>
<dbReference type="Gene3D" id="1.10.8.10">
    <property type="entry name" value="DNA helicase RuvA subunit, C-terminal domain"/>
    <property type="match status" value="1"/>
</dbReference>
<dbReference type="SUPFAM" id="SSF54236">
    <property type="entry name" value="Ubiquitin-like"/>
    <property type="match status" value="1"/>
</dbReference>
<dbReference type="PANTHER" id="PTHR23333:SF20">
    <property type="entry name" value="NSFL1 COFACTOR P47"/>
    <property type="match status" value="1"/>
</dbReference>
<feature type="compositionally biased region" description="Basic and acidic residues" evidence="1">
    <location>
        <begin position="304"/>
        <end position="315"/>
    </location>
</feature>
<dbReference type="CDD" id="cd01770">
    <property type="entry name" value="UBX_UBXN2"/>
    <property type="match status" value="1"/>
</dbReference>
<dbReference type="InterPro" id="IPR012989">
    <property type="entry name" value="SEP_domain"/>
</dbReference>
<name>A0A0W0CDS0_CANGB</name>
<dbReference type="GO" id="GO:0005634">
    <property type="term" value="C:nucleus"/>
    <property type="evidence" value="ECO:0007669"/>
    <property type="project" value="TreeGrafter"/>
</dbReference>
<dbReference type="VEuPathDB" id="FungiDB:GW608_A04169"/>